<dbReference type="PANTHER" id="PTHR43767:SF1">
    <property type="entry name" value="NONRIBOSOMAL PEPTIDE SYNTHASE PES1 (EUROFUNG)-RELATED"/>
    <property type="match status" value="1"/>
</dbReference>
<dbReference type="InterPro" id="IPR050237">
    <property type="entry name" value="ATP-dep_AMP-bd_enzyme"/>
</dbReference>
<evidence type="ECO:0000313" key="4">
    <source>
        <dbReference type="Proteomes" id="UP000756387"/>
    </source>
</evidence>
<evidence type="ECO:0000259" key="2">
    <source>
        <dbReference type="Pfam" id="PF13193"/>
    </source>
</evidence>
<evidence type="ECO:0000259" key="1">
    <source>
        <dbReference type="Pfam" id="PF00501"/>
    </source>
</evidence>
<gene>
    <name evidence="3" type="ORF">IEQ44_08770</name>
</gene>
<dbReference type="EMBL" id="JADCSA010000007">
    <property type="protein sequence ID" value="MBE7324745.1"/>
    <property type="molecule type" value="Genomic_DNA"/>
</dbReference>
<dbReference type="InterPro" id="IPR025110">
    <property type="entry name" value="AMP-bd_C"/>
</dbReference>
<name>A0ABR9RT36_9ACTN</name>
<comment type="caution">
    <text evidence="3">The sequence shown here is derived from an EMBL/GenBank/DDBJ whole genome shotgun (WGS) entry which is preliminary data.</text>
</comment>
<reference evidence="3 4" key="1">
    <citation type="submission" date="2020-10" db="EMBL/GenBank/DDBJ databases">
        <title>Nocardioides sp. isolated from sludge.</title>
        <authorList>
            <person name="Zhang X."/>
        </authorList>
    </citation>
    <scope>NUCLEOTIDE SEQUENCE [LARGE SCALE GENOMIC DNA]</scope>
    <source>
        <strain evidence="3 4">Y6</strain>
    </source>
</reference>
<accession>A0ABR9RT36</accession>
<feature type="domain" description="AMP-binding enzyme C-terminal" evidence="2">
    <location>
        <begin position="431"/>
        <end position="506"/>
    </location>
</feature>
<keyword evidence="4" id="KW-1185">Reference proteome</keyword>
<protein>
    <submittedName>
        <fullName evidence="3">AMP-binding protein</fullName>
    </submittedName>
</protein>
<dbReference type="Pfam" id="PF00501">
    <property type="entry name" value="AMP-binding"/>
    <property type="match status" value="1"/>
</dbReference>
<dbReference type="InterPro" id="IPR042099">
    <property type="entry name" value="ANL_N_sf"/>
</dbReference>
<dbReference type="Proteomes" id="UP000756387">
    <property type="component" value="Unassembled WGS sequence"/>
</dbReference>
<feature type="domain" description="AMP-dependent synthetase/ligase" evidence="1">
    <location>
        <begin position="12"/>
        <end position="380"/>
    </location>
</feature>
<dbReference type="SUPFAM" id="SSF56801">
    <property type="entry name" value="Acetyl-CoA synthetase-like"/>
    <property type="match status" value="1"/>
</dbReference>
<dbReference type="RefSeq" id="WP_193638080.1">
    <property type="nucleotide sequence ID" value="NZ_JADCSA010000007.1"/>
</dbReference>
<dbReference type="Gene3D" id="3.30.300.30">
    <property type="match status" value="1"/>
</dbReference>
<evidence type="ECO:0000313" key="3">
    <source>
        <dbReference type="EMBL" id="MBE7324745.1"/>
    </source>
</evidence>
<proteinExistence type="predicted"/>
<dbReference type="InterPro" id="IPR000873">
    <property type="entry name" value="AMP-dep_synth/lig_dom"/>
</dbReference>
<dbReference type="Gene3D" id="3.40.50.12780">
    <property type="entry name" value="N-terminal domain of ligase-like"/>
    <property type="match status" value="1"/>
</dbReference>
<dbReference type="Pfam" id="PF13193">
    <property type="entry name" value="AMP-binding_C"/>
    <property type="match status" value="1"/>
</dbReference>
<dbReference type="PANTHER" id="PTHR43767">
    <property type="entry name" value="LONG-CHAIN-FATTY-ACID--COA LIGASE"/>
    <property type="match status" value="1"/>
</dbReference>
<dbReference type="InterPro" id="IPR045851">
    <property type="entry name" value="AMP-bd_C_sf"/>
</dbReference>
<sequence>MSSHHPLVTGIESWADRTPDATAVIEKDRTVTYAALREGSRRVAGALASLGIDKGARLTYLGKNSVEQVELTTGAGMLGAVAVPVNWRLSTREVASLVTHMEATVLVVQAGLLDLGRDVVPQCPTVDHVVVVGDGAEGAELEWTAWRDSAAPLAPEDYAELADDDVAAQLYTSGTSGNPKGVMLGVAGMRATVAFLHDAWALGQDAVLMPVLPWFHVGGIGAAAGALHTGGAIVAQNEVSGGDIIDAVERHGVTSMVVAPVMIQGVCAHPSARTADLSSLKLVSYGASPISPTLLREFLDLLPDTTIVQIYGMTETWGTITLLDGAAHHDADHPERLQSAGRAINHLEIQLRDPFIGAPVAAGEVGEVWVKYVGTMLGYFKQPELTAEVFSDDGYMRTNDLGWQDEGGFLFLCDRVGDMIVSGGENIFPTEVEDVIASHPQVAEVAVVGVAHPKWGETPKAYVVPTAGTTLEPDAVIEHARANLAHYKCPTSVEVVESLPRNPSGKLLRRVLRSAASDSAAAPA</sequence>
<organism evidence="3 4">
    <name type="scientific">Nocardioides malaquae</name>
    <dbReference type="NCBI Taxonomy" id="2773426"/>
    <lineage>
        <taxon>Bacteria</taxon>
        <taxon>Bacillati</taxon>
        <taxon>Actinomycetota</taxon>
        <taxon>Actinomycetes</taxon>
        <taxon>Propionibacteriales</taxon>
        <taxon>Nocardioidaceae</taxon>
        <taxon>Nocardioides</taxon>
    </lineage>
</organism>